<evidence type="ECO:0000259" key="9">
    <source>
        <dbReference type="Pfam" id="PF02776"/>
    </source>
</evidence>
<dbReference type="PANTHER" id="PTHR18968">
    <property type="entry name" value="THIAMINE PYROPHOSPHATE ENZYMES"/>
    <property type="match status" value="1"/>
</dbReference>
<evidence type="ECO:0000256" key="2">
    <source>
        <dbReference type="ARBA" id="ARBA00007812"/>
    </source>
</evidence>
<dbReference type="Pfam" id="PF03083">
    <property type="entry name" value="MtN3_slv"/>
    <property type="match status" value="1"/>
</dbReference>
<keyword evidence="6" id="KW-0812">Transmembrane</keyword>
<dbReference type="GO" id="GO:0005948">
    <property type="term" value="C:acetolactate synthase complex"/>
    <property type="evidence" value="ECO:0007669"/>
    <property type="project" value="TreeGrafter"/>
</dbReference>
<accession>C5KFM9</accession>
<dbReference type="GeneID" id="9063826"/>
<dbReference type="InterPro" id="IPR045229">
    <property type="entry name" value="TPP_enz"/>
</dbReference>
<comment type="similarity">
    <text evidence="2 4">Belongs to the TPP enzyme family.</text>
</comment>
<dbReference type="GO" id="GO:0009097">
    <property type="term" value="P:isoleucine biosynthetic process"/>
    <property type="evidence" value="ECO:0007669"/>
    <property type="project" value="TreeGrafter"/>
</dbReference>
<organism evidence="11">
    <name type="scientific">Perkinsus marinus (strain ATCC 50983 / TXsc)</name>
    <dbReference type="NCBI Taxonomy" id="423536"/>
    <lineage>
        <taxon>Eukaryota</taxon>
        <taxon>Sar</taxon>
        <taxon>Alveolata</taxon>
        <taxon>Perkinsozoa</taxon>
        <taxon>Perkinsea</taxon>
        <taxon>Perkinsida</taxon>
        <taxon>Perkinsidae</taxon>
        <taxon>Perkinsus</taxon>
    </lineage>
</organism>
<dbReference type="AlphaFoldDB" id="C5KFM9"/>
<protein>
    <submittedName>
        <fullName evidence="10">Acetolactate synthase, putative</fullName>
    </submittedName>
</protein>
<dbReference type="CDD" id="cd07035">
    <property type="entry name" value="TPP_PYR_POX_like"/>
    <property type="match status" value="1"/>
</dbReference>
<dbReference type="GO" id="GO:0050660">
    <property type="term" value="F:flavin adenine dinucleotide binding"/>
    <property type="evidence" value="ECO:0007669"/>
    <property type="project" value="TreeGrafter"/>
</dbReference>
<feature type="transmembrane region" description="Helical" evidence="6">
    <location>
        <begin position="31"/>
        <end position="48"/>
    </location>
</feature>
<feature type="transmembrane region" description="Helical" evidence="6">
    <location>
        <begin position="55"/>
        <end position="75"/>
    </location>
</feature>
<dbReference type="OrthoDB" id="16262at2759"/>
<dbReference type="OMA" id="AQMLHVY"/>
<feature type="region of interest" description="Disordered" evidence="5">
    <location>
        <begin position="1"/>
        <end position="24"/>
    </location>
</feature>
<dbReference type="InParanoid" id="C5KFM9"/>
<dbReference type="Pfam" id="PF02776">
    <property type="entry name" value="TPP_enzyme_N"/>
    <property type="match status" value="1"/>
</dbReference>
<proteinExistence type="inferred from homology"/>
<dbReference type="PANTHER" id="PTHR18968:SF166">
    <property type="entry name" value="2-HYDROXYACYL-COA LYASE 2"/>
    <property type="match status" value="1"/>
</dbReference>
<dbReference type="Pfam" id="PF02775">
    <property type="entry name" value="TPP_enzyme_C"/>
    <property type="match status" value="1"/>
</dbReference>
<dbReference type="GO" id="GO:0030976">
    <property type="term" value="F:thiamine pyrophosphate binding"/>
    <property type="evidence" value="ECO:0007669"/>
    <property type="project" value="InterPro"/>
</dbReference>
<dbReference type="SUPFAM" id="SSF52518">
    <property type="entry name" value="Thiamin diphosphate-binding fold (THDP-binding)"/>
    <property type="match status" value="2"/>
</dbReference>
<dbReference type="Pfam" id="PF00205">
    <property type="entry name" value="TPP_enzyme_M"/>
    <property type="match status" value="1"/>
</dbReference>
<evidence type="ECO:0000256" key="3">
    <source>
        <dbReference type="ARBA" id="ARBA00023052"/>
    </source>
</evidence>
<feature type="non-terminal residue" evidence="10">
    <location>
        <position position="1"/>
    </location>
</feature>
<dbReference type="Gene3D" id="3.40.50.970">
    <property type="match status" value="2"/>
</dbReference>
<evidence type="ECO:0000259" key="8">
    <source>
        <dbReference type="Pfam" id="PF02775"/>
    </source>
</evidence>
<evidence type="ECO:0000313" key="11">
    <source>
        <dbReference type="Proteomes" id="UP000007800"/>
    </source>
</evidence>
<evidence type="ECO:0000256" key="6">
    <source>
        <dbReference type="SAM" id="Phobius"/>
    </source>
</evidence>
<dbReference type="SUPFAM" id="SSF52467">
    <property type="entry name" value="DHS-like NAD/FAD-binding domain"/>
    <property type="match status" value="1"/>
</dbReference>
<dbReference type="GO" id="GO:0003984">
    <property type="term" value="F:acetolactate synthase activity"/>
    <property type="evidence" value="ECO:0007669"/>
    <property type="project" value="TreeGrafter"/>
</dbReference>
<dbReference type="InterPro" id="IPR004316">
    <property type="entry name" value="SWEET_rpt"/>
</dbReference>
<gene>
    <name evidence="10" type="ORF">Pmar_PMAR003244</name>
</gene>
<dbReference type="GO" id="GO:0016020">
    <property type="term" value="C:membrane"/>
    <property type="evidence" value="ECO:0007669"/>
    <property type="project" value="InterPro"/>
</dbReference>
<sequence length="828" mass="88798">SARSSGGRRSSAKSLPDLEGATVSSPVPPPLYSALLSTCLACLTLTVLSVVPTRVVGFAMCLQGIILSASPLARLGAVLESRNADAIPFPISLNMVVGNVLWAMFGFYVNDHVIFLPSVVGYTLGMTQILVILWCWGYLPYDLAFLKFIFSSRHSSPETTIEMTVRESEHPEYIDTAEDGAHCDSGEEPEEGNLRVKDNSVVKLTDLESGTLVALAIRALGVGHIFTLTGGHISPILVGCNAVGIKVVDTRDEKAAVFAADAYARLTGNIGVCAVTAGPGLTNAVTAIVNARMAEVPIMVLAGATSMILKGRGSLQDIDQGALVKSAVKSQTTVKSVKEIIPAVLRASEVAGSPAPGPVFLEFPLDVLWPRSMTENSMLTSGGYLSQARGLTASLQRWYLNNYIDSIFGRYFEGCSPEVVLPPRSSHELVQAARPVPSRSAVEATVKMLNAAKRPVILVGSQAAQDVAHIEQLREALIFLEVPVWVSGMCRGLFGRSGNSPQMLHMRGKALKDADLVIIAGAPLDFRLNYGRSIGKGAALVVCNSNRDLLRKNRDMRTAKLYVHGCPSRFLREVALMVTRQSRKPFWTKWTATCHQREATREKEIASSSGLVQMCMGSYHLTLDDSPSGQGDRVHPVRLLKAVDTFLQRCGTEAVIVADGGDFVGTASYCVKPVRALGWLDPGVFGTLGVGGGFAVAAGVLAGESAVEPVWILWGDGSVAWSLAEFETMKRHKIPCVAIVGNDGKWNQMYRDQVRLLKDPIATVLGAHVDYHVAAEGYGGNVGFLLEKESDIEDVLSMARTAALQCRGPVLINAMLSSSDFREGSISL</sequence>
<keyword evidence="3 4" id="KW-0786">Thiamine pyrophosphate</keyword>
<dbReference type="InterPro" id="IPR029035">
    <property type="entry name" value="DHS-like_NAD/FAD-binding_dom"/>
</dbReference>
<dbReference type="Gene3D" id="3.40.50.1220">
    <property type="entry name" value="TPP-binding domain"/>
    <property type="match status" value="1"/>
</dbReference>
<dbReference type="InterPro" id="IPR012001">
    <property type="entry name" value="Thiamin_PyroP_enz_TPP-bd_dom"/>
</dbReference>
<feature type="domain" description="Thiamine pyrophosphate enzyme TPP-binding" evidence="8">
    <location>
        <begin position="660"/>
        <end position="813"/>
    </location>
</feature>
<evidence type="ECO:0000256" key="4">
    <source>
        <dbReference type="RuleBase" id="RU362132"/>
    </source>
</evidence>
<keyword evidence="6" id="KW-1133">Transmembrane helix</keyword>
<dbReference type="InterPro" id="IPR011766">
    <property type="entry name" value="TPP_enzyme_TPP-bd"/>
</dbReference>
<dbReference type="InterPro" id="IPR029061">
    <property type="entry name" value="THDP-binding"/>
</dbReference>
<feature type="transmembrane region" description="Helical" evidence="6">
    <location>
        <begin position="119"/>
        <end position="139"/>
    </location>
</feature>
<dbReference type="EMBL" id="GG672769">
    <property type="protein sequence ID" value="EER16715.1"/>
    <property type="molecule type" value="Genomic_DNA"/>
</dbReference>
<dbReference type="CDD" id="cd02004">
    <property type="entry name" value="TPP_BZL_OCoD_HPCL"/>
    <property type="match status" value="1"/>
</dbReference>
<dbReference type="InterPro" id="IPR012000">
    <property type="entry name" value="Thiamin_PyroP_enz_cen_dom"/>
</dbReference>
<comment type="cofactor">
    <cofactor evidence="1">
        <name>thiamine diphosphate</name>
        <dbReference type="ChEBI" id="CHEBI:58937"/>
    </cofactor>
</comment>
<feature type="domain" description="Thiamine pyrophosphate enzyme N-terminal TPP-binding" evidence="9">
    <location>
        <begin position="210"/>
        <end position="322"/>
    </location>
</feature>
<evidence type="ECO:0000313" key="10">
    <source>
        <dbReference type="EMBL" id="EER16715.1"/>
    </source>
</evidence>
<evidence type="ECO:0000256" key="1">
    <source>
        <dbReference type="ARBA" id="ARBA00001964"/>
    </source>
</evidence>
<dbReference type="GO" id="GO:0000287">
    <property type="term" value="F:magnesium ion binding"/>
    <property type="evidence" value="ECO:0007669"/>
    <property type="project" value="InterPro"/>
</dbReference>
<dbReference type="Gene3D" id="1.20.1280.290">
    <property type="match status" value="1"/>
</dbReference>
<feature type="domain" description="Thiamine pyrophosphate enzyme central" evidence="7">
    <location>
        <begin position="442"/>
        <end position="556"/>
    </location>
</feature>
<reference evidence="10 11" key="1">
    <citation type="submission" date="2008-07" db="EMBL/GenBank/DDBJ databases">
        <authorList>
            <person name="El-Sayed N."/>
            <person name="Caler E."/>
            <person name="Inman J."/>
            <person name="Amedeo P."/>
            <person name="Hass B."/>
            <person name="Wortman J."/>
        </authorList>
    </citation>
    <scope>NUCLEOTIDE SEQUENCE [LARGE SCALE GENOMIC DNA]</scope>
    <source>
        <strain evidence="11">ATCC 50983 / TXsc</strain>
    </source>
</reference>
<evidence type="ECO:0000256" key="5">
    <source>
        <dbReference type="SAM" id="MobiDB-lite"/>
    </source>
</evidence>
<name>C5KFM9_PERM5</name>
<dbReference type="Proteomes" id="UP000007800">
    <property type="component" value="Unassembled WGS sequence"/>
</dbReference>
<dbReference type="GO" id="GO:0009099">
    <property type="term" value="P:L-valine biosynthetic process"/>
    <property type="evidence" value="ECO:0007669"/>
    <property type="project" value="TreeGrafter"/>
</dbReference>
<keyword evidence="11" id="KW-1185">Reference proteome</keyword>
<keyword evidence="6" id="KW-0472">Membrane</keyword>
<dbReference type="RefSeq" id="XP_002784919.1">
    <property type="nucleotide sequence ID" value="XM_002784873.1"/>
</dbReference>
<feature type="transmembrane region" description="Helical" evidence="6">
    <location>
        <begin position="87"/>
        <end position="107"/>
    </location>
</feature>
<evidence type="ECO:0000259" key="7">
    <source>
        <dbReference type="Pfam" id="PF00205"/>
    </source>
</evidence>